<evidence type="ECO:0000259" key="12">
    <source>
        <dbReference type="PROSITE" id="PS51900"/>
    </source>
</evidence>
<evidence type="ECO:0000256" key="7">
    <source>
        <dbReference type="ARBA" id="ARBA00022908"/>
    </source>
</evidence>
<evidence type="ECO:0000256" key="3">
    <source>
        <dbReference type="ARBA" id="ARBA00015810"/>
    </source>
</evidence>
<reference evidence="13" key="1">
    <citation type="submission" date="2021-06" db="EMBL/GenBank/DDBJ databases">
        <title>Elioraea tepida, sp. nov., a moderately thermophilic aerobic anoxygenic phototrophic bacterium isolated from an alkaline siliceous hot spring mat community in Yellowstone National Park, WY, USA.</title>
        <authorList>
            <person name="Saini M.K."/>
            <person name="Yoshida S."/>
            <person name="Sebastian A."/>
            <person name="Hirose S."/>
            <person name="Hara E."/>
            <person name="Tamaki H."/>
            <person name="Soulier N.T."/>
            <person name="Albert I."/>
            <person name="Hanada S."/>
            <person name="Bryant D.A."/>
            <person name="Tank M."/>
        </authorList>
    </citation>
    <scope>NUCLEOTIDE SEQUENCE</scope>
    <source>
        <strain evidence="13">MS-P2</strain>
    </source>
</reference>
<evidence type="ECO:0000313" key="14">
    <source>
        <dbReference type="Proteomes" id="UP000694001"/>
    </source>
</evidence>
<dbReference type="AlphaFoldDB" id="A0A975U5C5"/>
<feature type="active site" description="O-(3'-phospho-DNA)-tyrosine intermediate" evidence="9">
    <location>
        <position position="277"/>
    </location>
</feature>
<dbReference type="GO" id="GO:0005737">
    <property type="term" value="C:cytoplasm"/>
    <property type="evidence" value="ECO:0007669"/>
    <property type="project" value="UniProtKB-SubCell"/>
</dbReference>
<dbReference type="InterPro" id="IPR044068">
    <property type="entry name" value="CB"/>
</dbReference>
<dbReference type="PANTHER" id="PTHR30349">
    <property type="entry name" value="PHAGE INTEGRASE-RELATED"/>
    <property type="match status" value="1"/>
</dbReference>
<gene>
    <name evidence="9" type="primary">xerD</name>
    <name evidence="13" type="ORF">KO353_03890</name>
</gene>
<dbReference type="EMBL" id="CP076448">
    <property type="protein sequence ID" value="QXM25386.1"/>
    <property type="molecule type" value="Genomic_DNA"/>
</dbReference>
<feature type="domain" description="Core-binding (CB)" evidence="12">
    <location>
        <begin position="1"/>
        <end position="84"/>
    </location>
</feature>
<dbReference type="InterPro" id="IPR002104">
    <property type="entry name" value="Integrase_catalytic"/>
</dbReference>
<keyword evidence="8 9" id="KW-0131">Cell cycle</keyword>
<dbReference type="NCBIfam" id="NF001399">
    <property type="entry name" value="PRK00283.1"/>
    <property type="match status" value="1"/>
</dbReference>
<evidence type="ECO:0000259" key="11">
    <source>
        <dbReference type="PROSITE" id="PS51898"/>
    </source>
</evidence>
<dbReference type="GO" id="GO:0051301">
    <property type="term" value="P:cell division"/>
    <property type="evidence" value="ECO:0007669"/>
    <property type="project" value="UniProtKB-KW"/>
</dbReference>
<comment type="subunit">
    <text evidence="9">Forms a cyclic heterotetrameric complex composed of two molecules of XerC and two molecules of XerD.</text>
</comment>
<sequence>MDRHVEAFLEMLAAERAAARNTLAAYAADLAHASAFLAARGTPLAQADAASLAAYLESLAAAGLSPRTVARRLSALRQFFLFLYRERVRPDDPTAELDRPKLGRRLPRVLSVEEVGRLIEAAAAAPPPEGLRDAALIELLYGSGLRASEVISLPRAAFNAASETLLVRGKGAKERLVPLGPRARAAVAAMLEAEGRVGKRPASRWLFPARSSSGHLTRQTLGNIVKRAAIAAGIHPARVSPHVLRHAFATHLLEGGADLRSLQAMLGHADVATTEIYTHVSVGRLAATVAAHHPLARQEAAPAGGQRSRPRR</sequence>
<accession>A0A975U5C5</accession>
<dbReference type="Pfam" id="PF02899">
    <property type="entry name" value="Phage_int_SAM_1"/>
    <property type="match status" value="1"/>
</dbReference>
<evidence type="ECO:0000313" key="13">
    <source>
        <dbReference type="EMBL" id="QXM25386.1"/>
    </source>
</evidence>
<dbReference type="Proteomes" id="UP000694001">
    <property type="component" value="Chromosome"/>
</dbReference>
<keyword evidence="4 9" id="KW-0963">Cytoplasm</keyword>
<name>A0A975U5C5_9PROT</name>
<evidence type="ECO:0000256" key="1">
    <source>
        <dbReference type="ARBA" id="ARBA00004496"/>
    </source>
</evidence>
<dbReference type="PANTHER" id="PTHR30349:SF90">
    <property type="entry name" value="TYROSINE RECOMBINASE XERD"/>
    <property type="match status" value="1"/>
</dbReference>
<dbReference type="HAMAP" id="MF_01807">
    <property type="entry name" value="Recomb_XerD"/>
    <property type="match status" value="1"/>
</dbReference>
<evidence type="ECO:0000256" key="4">
    <source>
        <dbReference type="ARBA" id="ARBA00022490"/>
    </source>
</evidence>
<dbReference type="GO" id="GO:0003677">
    <property type="term" value="F:DNA binding"/>
    <property type="evidence" value="ECO:0007669"/>
    <property type="project" value="UniProtKB-UniRule"/>
</dbReference>
<dbReference type="PROSITE" id="PS51900">
    <property type="entry name" value="CB"/>
    <property type="match status" value="1"/>
</dbReference>
<proteinExistence type="inferred from homology"/>
<keyword evidence="9 10" id="KW-0238">DNA-binding</keyword>
<dbReference type="InterPro" id="IPR004107">
    <property type="entry name" value="Integrase_SAM-like_N"/>
</dbReference>
<feature type="active site" evidence="9">
    <location>
        <position position="268"/>
    </location>
</feature>
<keyword evidence="5 9" id="KW-0132">Cell division</keyword>
<dbReference type="GO" id="GO:0009037">
    <property type="term" value="F:tyrosine-based site-specific recombinase activity"/>
    <property type="evidence" value="ECO:0007669"/>
    <property type="project" value="UniProtKB-UniRule"/>
</dbReference>
<keyword evidence="7 9" id="KW-0229">DNA integration</keyword>
<evidence type="ECO:0000256" key="9">
    <source>
        <dbReference type="HAMAP-Rule" id="MF_01807"/>
    </source>
</evidence>
<dbReference type="GO" id="GO:0007059">
    <property type="term" value="P:chromosome segregation"/>
    <property type="evidence" value="ECO:0007669"/>
    <property type="project" value="UniProtKB-UniRule"/>
</dbReference>
<feature type="active site" evidence="9">
    <location>
        <position position="242"/>
    </location>
</feature>
<dbReference type="InterPro" id="IPR011932">
    <property type="entry name" value="Recomb_XerD"/>
</dbReference>
<organism evidence="13 14">
    <name type="scientific">Elioraea tepida</name>
    <dbReference type="NCBI Taxonomy" id="2843330"/>
    <lineage>
        <taxon>Bacteria</taxon>
        <taxon>Pseudomonadati</taxon>
        <taxon>Pseudomonadota</taxon>
        <taxon>Alphaproteobacteria</taxon>
        <taxon>Acetobacterales</taxon>
        <taxon>Elioraeaceae</taxon>
        <taxon>Elioraea</taxon>
    </lineage>
</organism>
<feature type="domain" description="Tyr recombinase" evidence="11">
    <location>
        <begin position="105"/>
        <end position="290"/>
    </location>
</feature>
<evidence type="ECO:0000256" key="10">
    <source>
        <dbReference type="PROSITE-ProRule" id="PRU01248"/>
    </source>
</evidence>
<dbReference type="HAMAP" id="MF_01808">
    <property type="entry name" value="Recomb_XerC_XerD"/>
    <property type="match status" value="1"/>
</dbReference>
<keyword evidence="9" id="KW-0233">DNA recombination</keyword>
<comment type="function">
    <text evidence="9">Site-specific tyrosine recombinase, which acts by catalyzing the cutting and rejoining of the recombining DNA molecules. The XerC-XerD complex is essential to convert dimers of the bacterial chromosome into monomers to permit their segregation at cell division. It also contributes to the segregational stability of plasmids.</text>
</comment>
<evidence type="ECO:0000256" key="2">
    <source>
        <dbReference type="ARBA" id="ARBA00010450"/>
    </source>
</evidence>
<dbReference type="PROSITE" id="PS51898">
    <property type="entry name" value="TYR_RECOMBINASE"/>
    <property type="match status" value="1"/>
</dbReference>
<dbReference type="RefSeq" id="WP_218286442.1">
    <property type="nucleotide sequence ID" value="NZ_CP076448.1"/>
</dbReference>
<dbReference type="InterPro" id="IPR023009">
    <property type="entry name" value="Tyrosine_recombinase_XerC/XerD"/>
</dbReference>
<protein>
    <recommendedName>
        <fullName evidence="3 9">Tyrosine recombinase XerD</fullName>
    </recommendedName>
</protein>
<evidence type="ECO:0000256" key="6">
    <source>
        <dbReference type="ARBA" id="ARBA00022829"/>
    </source>
</evidence>
<dbReference type="InterPro" id="IPR050090">
    <property type="entry name" value="Tyrosine_recombinase_XerCD"/>
</dbReference>
<keyword evidence="6 9" id="KW-0159">Chromosome partition</keyword>
<evidence type="ECO:0000256" key="5">
    <source>
        <dbReference type="ARBA" id="ARBA00022618"/>
    </source>
</evidence>
<feature type="active site" evidence="9">
    <location>
        <position position="245"/>
    </location>
</feature>
<evidence type="ECO:0000256" key="8">
    <source>
        <dbReference type="ARBA" id="ARBA00023306"/>
    </source>
</evidence>
<feature type="active site" evidence="9">
    <location>
        <position position="146"/>
    </location>
</feature>
<comment type="subcellular location">
    <subcellularLocation>
        <location evidence="1 9">Cytoplasm</location>
    </subcellularLocation>
</comment>
<dbReference type="KEGG" id="elio:KO353_03890"/>
<dbReference type="Pfam" id="PF00589">
    <property type="entry name" value="Phage_integrase"/>
    <property type="match status" value="1"/>
</dbReference>
<feature type="active site" evidence="9">
    <location>
        <position position="170"/>
    </location>
</feature>
<comment type="similarity">
    <text evidence="2 9">Belongs to the 'phage' integrase family. XerD subfamily.</text>
</comment>
<keyword evidence="14" id="KW-1185">Reference proteome</keyword>
<dbReference type="GO" id="GO:0006313">
    <property type="term" value="P:DNA transposition"/>
    <property type="evidence" value="ECO:0007669"/>
    <property type="project" value="UniProtKB-UniRule"/>
</dbReference>